<organism evidence="1">
    <name type="scientific">marine sediment metagenome</name>
    <dbReference type="NCBI Taxonomy" id="412755"/>
    <lineage>
        <taxon>unclassified sequences</taxon>
        <taxon>metagenomes</taxon>
        <taxon>ecological metagenomes</taxon>
    </lineage>
</organism>
<dbReference type="AlphaFoldDB" id="A0A0F9CEA8"/>
<comment type="caution">
    <text evidence="1">The sequence shown here is derived from an EMBL/GenBank/DDBJ whole genome shotgun (WGS) entry which is preliminary data.</text>
</comment>
<feature type="non-terminal residue" evidence="1">
    <location>
        <position position="63"/>
    </location>
</feature>
<gene>
    <name evidence="1" type="ORF">LCGC14_2620120</name>
</gene>
<name>A0A0F9CEA8_9ZZZZ</name>
<dbReference type="Gene3D" id="3.30.479.10">
    <property type="entry name" value="6-pyruvoyl tetrahydropterin synthase/QueD"/>
    <property type="match status" value="1"/>
</dbReference>
<accession>A0A0F9CEA8</accession>
<protein>
    <recommendedName>
        <fullName evidence="2">6-pyruvoyl tetrahydrobiopterin synthase</fullName>
    </recommendedName>
</protein>
<dbReference type="Pfam" id="PF01242">
    <property type="entry name" value="PTPS"/>
    <property type="match status" value="1"/>
</dbReference>
<dbReference type="EMBL" id="LAZR01044696">
    <property type="protein sequence ID" value="KKL04031.1"/>
    <property type="molecule type" value="Genomic_DNA"/>
</dbReference>
<evidence type="ECO:0008006" key="2">
    <source>
        <dbReference type="Google" id="ProtNLM"/>
    </source>
</evidence>
<proteinExistence type="predicted"/>
<dbReference type="InterPro" id="IPR038418">
    <property type="entry name" value="6-PTP_synth/QueD_sf"/>
</dbReference>
<evidence type="ECO:0000313" key="1">
    <source>
        <dbReference type="EMBL" id="KKL04031.1"/>
    </source>
</evidence>
<sequence>MYRVIVSTTFDAAHRLEDYQGPCARLHGHTWKVTGEWERGQLDQRGLSLDLVQLKKQLRSVVV</sequence>
<dbReference type="InterPro" id="IPR007115">
    <property type="entry name" value="6-PTP_synth/QueD"/>
</dbReference>
<reference evidence="1" key="1">
    <citation type="journal article" date="2015" name="Nature">
        <title>Complex archaea that bridge the gap between prokaryotes and eukaryotes.</title>
        <authorList>
            <person name="Spang A."/>
            <person name="Saw J.H."/>
            <person name="Jorgensen S.L."/>
            <person name="Zaremba-Niedzwiedzka K."/>
            <person name="Martijn J."/>
            <person name="Lind A.E."/>
            <person name="van Eijk R."/>
            <person name="Schleper C."/>
            <person name="Guy L."/>
            <person name="Ettema T.J."/>
        </authorList>
    </citation>
    <scope>NUCLEOTIDE SEQUENCE</scope>
</reference>
<dbReference type="SUPFAM" id="SSF55620">
    <property type="entry name" value="Tetrahydrobiopterin biosynthesis enzymes-like"/>
    <property type="match status" value="1"/>
</dbReference>